<evidence type="ECO:0000313" key="4">
    <source>
        <dbReference type="EMBL" id="KAL3308357.1"/>
    </source>
</evidence>
<keyword evidence="5" id="KW-1185">Reference proteome</keyword>
<accession>A0ABD2PLF1</accession>
<evidence type="ECO:0000256" key="2">
    <source>
        <dbReference type="ARBA" id="ARBA00010323"/>
    </source>
</evidence>
<keyword evidence="3" id="KW-0472">Membrane</keyword>
<reference evidence="4 5" key="1">
    <citation type="submission" date="2024-11" db="EMBL/GenBank/DDBJ databases">
        <title>Adaptive evolution of stress response genes in parasites aligns with host niche diversity.</title>
        <authorList>
            <person name="Hahn C."/>
            <person name="Resl P."/>
        </authorList>
    </citation>
    <scope>NUCLEOTIDE SEQUENCE [LARGE SCALE GENOMIC DNA]</scope>
    <source>
        <strain evidence="4">EGGRZ-B1_66</strain>
        <tissue evidence="4">Body</tissue>
    </source>
</reference>
<comment type="pathway">
    <text evidence="1">Lipid metabolism.</text>
</comment>
<protein>
    <submittedName>
        <fullName evidence="4">Lysophospholipid acyltransferase 7</fullName>
    </submittedName>
</protein>
<dbReference type="GO" id="GO:0016746">
    <property type="term" value="F:acyltransferase activity"/>
    <property type="evidence" value="ECO:0007669"/>
    <property type="project" value="UniProtKB-KW"/>
</dbReference>
<organism evidence="4 5">
    <name type="scientific">Cichlidogyrus casuarinus</name>
    <dbReference type="NCBI Taxonomy" id="1844966"/>
    <lineage>
        <taxon>Eukaryota</taxon>
        <taxon>Metazoa</taxon>
        <taxon>Spiralia</taxon>
        <taxon>Lophotrochozoa</taxon>
        <taxon>Platyhelminthes</taxon>
        <taxon>Monogenea</taxon>
        <taxon>Monopisthocotylea</taxon>
        <taxon>Dactylogyridea</taxon>
        <taxon>Ancyrocephalidae</taxon>
        <taxon>Cichlidogyrus</taxon>
    </lineage>
</organism>
<name>A0ABD2PLF1_9PLAT</name>
<evidence type="ECO:0000256" key="3">
    <source>
        <dbReference type="SAM" id="Phobius"/>
    </source>
</evidence>
<dbReference type="PANTHER" id="PTHR13906:SF16">
    <property type="entry name" value="LYSOPHOSPHOLIPID ACYLTRANSFERASE 7"/>
    <property type="match status" value="1"/>
</dbReference>
<dbReference type="InterPro" id="IPR049941">
    <property type="entry name" value="LPLAT_7/PORCN-like"/>
</dbReference>
<sequence>MFQYAFCFIGLFTGPYYKFRTYYDMLEWPAGVPRPSNRHFFQRLQHLPVYAFLFFLFSSFFNIEEVKTEAFYEQPFWFRFGAMVWVFCIFRFRMYCAWIMAECLCMAALLGAYPVKAQSTSGNGPTDLKALKELVTHLQRTFFFNYYIRPNPFAIS</sequence>
<evidence type="ECO:0000256" key="1">
    <source>
        <dbReference type="ARBA" id="ARBA00005189"/>
    </source>
</evidence>
<dbReference type="AlphaFoldDB" id="A0ABD2PLF1"/>
<feature type="transmembrane region" description="Helical" evidence="3">
    <location>
        <begin position="47"/>
        <end position="63"/>
    </location>
</feature>
<keyword evidence="4" id="KW-0808">Transferase</keyword>
<feature type="transmembrane region" description="Helical" evidence="3">
    <location>
        <begin position="75"/>
        <end position="92"/>
    </location>
</feature>
<comment type="caution">
    <text evidence="4">The sequence shown here is derived from an EMBL/GenBank/DDBJ whole genome shotgun (WGS) entry which is preliminary data.</text>
</comment>
<comment type="similarity">
    <text evidence="2">Belongs to the membrane-bound acyltransferase family.</text>
</comment>
<dbReference type="PANTHER" id="PTHR13906">
    <property type="entry name" value="PORCUPINE"/>
    <property type="match status" value="1"/>
</dbReference>
<keyword evidence="4" id="KW-0012">Acyltransferase</keyword>
<dbReference type="Proteomes" id="UP001626550">
    <property type="component" value="Unassembled WGS sequence"/>
</dbReference>
<gene>
    <name evidence="4" type="primary">MBOAT7_1</name>
    <name evidence="4" type="ORF">Ciccas_013111</name>
</gene>
<proteinExistence type="inferred from homology"/>
<dbReference type="EMBL" id="JBJKFK010005370">
    <property type="protein sequence ID" value="KAL3308357.1"/>
    <property type="molecule type" value="Genomic_DNA"/>
</dbReference>
<keyword evidence="3" id="KW-1133">Transmembrane helix</keyword>
<keyword evidence="3" id="KW-0812">Transmembrane</keyword>
<evidence type="ECO:0000313" key="5">
    <source>
        <dbReference type="Proteomes" id="UP001626550"/>
    </source>
</evidence>